<dbReference type="PANTHER" id="PTHR12427">
    <property type="entry name" value="ATP SYNTHASE E CHAIN, MITOCHONDRIAL"/>
    <property type="match status" value="1"/>
</dbReference>
<dbReference type="EMBL" id="WNTK01000003">
    <property type="protein sequence ID" value="KAG9486301.1"/>
    <property type="molecule type" value="Genomic_DNA"/>
</dbReference>
<keyword evidence="3 15" id="KW-0813">Transport</keyword>
<keyword evidence="16" id="KW-1133">Transmembrane helix</keyword>
<organism evidence="17 18">
    <name type="scientific">Eleutherodactylus coqui</name>
    <name type="common">Puerto Rican coqui</name>
    <dbReference type="NCBI Taxonomy" id="57060"/>
    <lineage>
        <taxon>Eukaryota</taxon>
        <taxon>Metazoa</taxon>
        <taxon>Chordata</taxon>
        <taxon>Craniata</taxon>
        <taxon>Vertebrata</taxon>
        <taxon>Euteleostomi</taxon>
        <taxon>Amphibia</taxon>
        <taxon>Batrachia</taxon>
        <taxon>Anura</taxon>
        <taxon>Neobatrachia</taxon>
        <taxon>Hyloidea</taxon>
        <taxon>Eleutherodactylidae</taxon>
        <taxon>Eleutherodactylinae</taxon>
        <taxon>Eleutherodactylus</taxon>
        <taxon>Eleutherodactylus</taxon>
    </lineage>
</organism>
<proteinExistence type="inferred from homology"/>
<dbReference type="Proteomes" id="UP000770717">
    <property type="component" value="Unassembled WGS sequence"/>
</dbReference>
<dbReference type="OrthoDB" id="9982108at2759"/>
<dbReference type="AlphaFoldDB" id="A0A8J6FFC2"/>
<evidence type="ECO:0000256" key="1">
    <source>
        <dbReference type="ARBA" id="ARBA00004273"/>
    </source>
</evidence>
<reference evidence="17" key="1">
    <citation type="thesis" date="2020" institute="ProQuest LLC" country="789 East Eisenhower Parkway, Ann Arbor, MI, USA">
        <title>Comparative Genomics and Chromosome Evolution.</title>
        <authorList>
            <person name="Mudd A.B."/>
        </authorList>
    </citation>
    <scope>NUCLEOTIDE SEQUENCE</scope>
    <source>
        <strain evidence="17">HN-11 Male</strain>
        <tissue evidence="17">Kidney and liver</tissue>
    </source>
</reference>
<evidence type="ECO:0000256" key="3">
    <source>
        <dbReference type="ARBA" id="ARBA00022448"/>
    </source>
</evidence>
<keyword evidence="18" id="KW-1185">Reference proteome</keyword>
<comment type="subcellular location">
    <subcellularLocation>
        <location evidence="1 15">Mitochondrion inner membrane</location>
    </subcellularLocation>
</comment>
<dbReference type="GO" id="GO:0045259">
    <property type="term" value="C:proton-transporting ATP synthase complex"/>
    <property type="evidence" value="ECO:0007669"/>
    <property type="project" value="UniProtKB-UniRule"/>
</dbReference>
<keyword evidence="6 15" id="KW-0999">Mitochondrion inner membrane</keyword>
<dbReference type="Pfam" id="PF05680">
    <property type="entry name" value="ATP-synt_E"/>
    <property type="match status" value="1"/>
</dbReference>
<feature type="transmembrane region" description="Helical" evidence="16">
    <location>
        <begin position="13"/>
        <end position="33"/>
    </location>
</feature>
<evidence type="ECO:0000256" key="13">
    <source>
        <dbReference type="ARBA" id="ARBA00064647"/>
    </source>
</evidence>
<evidence type="ECO:0000256" key="9">
    <source>
        <dbReference type="ARBA" id="ARBA00023128"/>
    </source>
</evidence>
<evidence type="ECO:0000256" key="14">
    <source>
        <dbReference type="ARBA" id="ARBA00074682"/>
    </source>
</evidence>
<comment type="similarity">
    <text evidence="2 15">Belongs to the ATPase e subunit family.</text>
</comment>
<evidence type="ECO:0000256" key="12">
    <source>
        <dbReference type="ARBA" id="ARBA00057306"/>
    </source>
</evidence>
<dbReference type="GO" id="GO:0015986">
    <property type="term" value="P:proton motive force-driven ATP synthesis"/>
    <property type="evidence" value="ECO:0007669"/>
    <property type="project" value="InterPro"/>
</dbReference>
<evidence type="ECO:0000256" key="8">
    <source>
        <dbReference type="ARBA" id="ARBA00023065"/>
    </source>
</evidence>
<evidence type="ECO:0000256" key="6">
    <source>
        <dbReference type="ARBA" id="ARBA00022792"/>
    </source>
</evidence>
<gene>
    <name evidence="17" type="ORF">GDO78_006614</name>
</gene>
<protein>
    <recommendedName>
        <fullName evidence="14 15">ATP synthase F(0) complex subunit e, mitochondrial</fullName>
    </recommendedName>
</protein>
<comment type="subunit">
    <text evidence="15">F-type ATPases have 2 components, CF(1) - the catalytic core - and CF(0) - the membrane proton channel. CF(1) and CF(0) have multiple subunits.</text>
</comment>
<dbReference type="GO" id="GO:0015078">
    <property type="term" value="F:proton transmembrane transporter activity"/>
    <property type="evidence" value="ECO:0007669"/>
    <property type="project" value="InterPro"/>
</dbReference>
<keyword evidence="4 15" id="KW-0138">CF(0)</keyword>
<evidence type="ECO:0000256" key="7">
    <source>
        <dbReference type="ARBA" id="ARBA00022990"/>
    </source>
</evidence>
<keyword evidence="5 15" id="KW-0375">Hydrogen ion transport</keyword>
<evidence type="ECO:0000256" key="5">
    <source>
        <dbReference type="ARBA" id="ARBA00022781"/>
    </source>
</evidence>
<evidence type="ECO:0000256" key="4">
    <source>
        <dbReference type="ARBA" id="ARBA00022547"/>
    </source>
</evidence>
<keyword evidence="9 15" id="KW-0496">Mitochondrion</keyword>
<keyword evidence="8 15" id="KW-0406">Ion transport</keyword>
<evidence type="ECO:0000256" key="11">
    <source>
        <dbReference type="ARBA" id="ARBA00023310"/>
    </source>
</evidence>
<keyword evidence="7" id="KW-0007">Acetylation</keyword>
<dbReference type="GO" id="GO:0005743">
    <property type="term" value="C:mitochondrial inner membrane"/>
    <property type="evidence" value="ECO:0007669"/>
    <property type="project" value="UniProtKB-SubCell"/>
</dbReference>
<evidence type="ECO:0000256" key="16">
    <source>
        <dbReference type="SAM" id="Phobius"/>
    </source>
</evidence>
<evidence type="ECO:0000256" key="10">
    <source>
        <dbReference type="ARBA" id="ARBA00023136"/>
    </source>
</evidence>
<comment type="function">
    <text evidence="12 15">Subunit e, of the mitochondrial membrane ATP synthase complex (F(1)F(0) ATP synthase or Complex V) that produces ATP from ADP in the presence of a proton gradient across the membrane which is generated by electron transport complexes of the respiratory chain. ATP synthase complex consist of a soluble F(1) head domain - the catalytic core - and a membrane F(1) domain - the membrane proton channel. These two domains are linked by a central stalk rotating inside the F(1) region and a stationary peripheral stalk. During catalysis, ATP synthesis in the catalytic domain of F(1) is coupled via a rotary mechanism of the central stalk subunits to proton translocation. In vivo, can only synthesize ATP although its ATP hydrolase activity can be activated artificially in vitro. Part of the complex F(0) domain.</text>
</comment>
<keyword evidence="10 16" id="KW-0472">Membrane</keyword>
<dbReference type="InterPro" id="IPR008386">
    <property type="entry name" value="ATP_synth_F0_esu_mt"/>
</dbReference>
<keyword evidence="11 15" id="KW-0066">ATP synthesis</keyword>
<dbReference type="PANTHER" id="PTHR12427:SF1">
    <property type="entry name" value="ATP SYNTHASE SUBUNIT E, MITOCHONDRIAL"/>
    <property type="match status" value="1"/>
</dbReference>
<sequence>MVPPVQVSPLIKFARYSALLLGITYGSIRFSYLKPYGEEDRRREAEEKKQQEEAARIAKELEAQEDTILK</sequence>
<accession>A0A8J6FFC2</accession>
<evidence type="ECO:0000256" key="2">
    <source>
        <dbReference type="ARBA" id="ARBA00007333"/>
    </source>
</evidence>
<evidence type="ECO:0000256" key="15">
    <source>
        <dbReference type="RuleBase" id="RU367005"/>
    </source>
</evidence>
<comment type="caution">
    <text evidence="17">The sequence shown here is derived from an EMBL/GenBank/DDBJ whole genome shotgun (WGS) entry which is preliminary data.</text>
</comment>
<keyword evidence="16" id="KW-0812">Transmembrane</keyword>
<name>A0A8J6FFC2_ELECQ</name>
<evidence type="ECO:0000313" key="18">
    <source>
        <dbReference type="Proteomes" id="UP000770717"/>
    </source>
</evidence>
<evidence type="ECO:0000313" key="17">
    <source>
        <dbReference type="EMBL" id="KAG9486301.1"/>
    </source>
</evidence>
<comment type="subunit">
    <text evidence="13">Component of the ATP synthase complex composed at least of ATP5F1A/subunit alpha, ATP5F1B/subunit beta, ATP5MC1/subunit c (homooctomer), MT-ATP6/subunit a, MT-ATP8/subunit 8, ATP5ME/subunit e, ATP5MF/subunit f, ATP5MG/subunit g, ATP5MK/subunit k, ATP5MJ/subunit j, ATP5F1C/subunit gamma, ATP5F1D/subunit delta, ATP5F1E/subunit epsilon, ATP5PF/subunit F6, ATP5PB/subunit b, ATP5PD/subunit d, ATP5PO/subunit OSCP. ATP synthase complex consists of a soluble F(1) head domain (subunits alpha(3) and beta(3)) - the catalytic core - and a membrane F(0) domain - the membrane proton channel (subunits c, a, 8, e, f, g, k and j). These two domains are linked by a central stalk (subunits gamma, delta, and epsilon) rotating inside the F1 region and a stationary peripheral stalk (subunits F6, b, d, and OSCP).</text>
</comment>